<name>A0AA89BSW2_PINIB</name>
<feature type="domain" description="DUF1279" evidence="8">
    <location>
        <begin position="82"/>
        <end position="168"/>
    </location>
</feature>
<keyword evidence="4" id="KW-0175">Coiled coil</keyword>
<dbReference type="InterPro" id="IPR045866">
    <property type="entry name" value="FAM210A/B-like"/>
</dbReference>
<keyword evidence="3 7" id="KW-1133">Transmembrane helix</keyword>
<dbReference type="PANTHER" id="PTHR21377">
    <property type="entry name" value="PROTEIN FAM210B, MITOCHONDRIAL"/>
    <property type="match status" value="1"/>
</dbReference>
<comment type="subcellular location">
    <subcellularLocation>
        <location evidence="1">Membrane</location>
        <topology evidence="1">Single-pass membrane protein</topology>
    </subcellularLocation>
</comment>
<sequence>MPRSGQMAALTPNRGRSPHQGFVPHRVEKPRNFSWYLNVQQCRNCSRNAKRNFSRQKSDRNYSSKKEQPTGHESGEKLTIFQRFKQTYKEHGKILIGVHLVTSAGWFGSFFYIAVSGVDVVALLERMGASEKILKPFKSSNLGNVAVAYLMYKIATPARYTVTIAGTNFVIRYLRAKGRMKPVQESNKLRHLYREGATKLRKRG</sequence>
<accession>A0AA89BSW2</accession>
<evidence type="ECO:0000256" key="5">
    <source>
        <dbReference type="ARBA" id="ARBA00023136"/>
    </source>
</evidence>
<dbReference type="Pfam" id="PF06916">
    <property type="entry name" value="FAM210A-B_dom"/>
    <property type="match status" value="1"/>
</dbReference>
<feature type="transmembrane region" description="Helical" evidence="7">
    <location>
        <begin position="146"/>
        <end position="171"/>
    </location>
</feature>
<keyword evidence="10" id="KW-1185">Reference proteome</keyword>
<evidence type="ECO:0000256" key="6">
    <source>
        <dbReference type="SAM" id="MobiDB-lite"/>
    </source>
</evidence>
<comment type="caution">
    <text evidence="9">The sequence shown here is derived from an EMBL/GenBank/DDBJ whole genome shotgun (WGS) entry which is preliminary data.</text>
</comment>
<dbReference type="GO" id="GO:0016020">
    <property type="term" value="C:membrane"/>
    <property type="evidence" value="ECO:0007669"/>
    <property type="project" value="UniProtKB-SubCell"/>
</dbReference>
<evidence type="ECO:0000256" key="3">
    <source>
        <dbReference type="ARBA" id="ARBA00022989"/>
    </source>
</evidence>
<evidence type="ECO:0000256" key="1">
    <source>
        <dbReference type="ARBA" id="ARBA00004167"/>
    </source>
</evidence>
<dbReference type="InterPro" id="IPR009688">
    <property type="entry name" value="FAM210A/B-like_dom"/>
</dbReference>
<organism evidence="9 10">
    <name type="scientific">Pinctada imbricata</name>
    <name type="common">Atlantic pearl-oyster</name>
    <name type="synonym">Pinctada martensii</name>
    <dbReference type="NCBI Taxonomy" id="66713"/>
    <lineage>
        <taxon>Eukaryota</taxon>
        <taxon>Metazoa</taxon>
        <taxon>Spiralia</taxon>
        <taxon>Lophotrochozoa</taxon>
        <taxon>Mollusca</taxon>
        <taxon>Bivalvia</taxon>
        <taxon>Autobranchia</taxon>
        <taxon>Pteriomorphia</taxon>
        <taxon>Pterioida</taxon>
        <taxon>Pterioidea</taxon>
        <taxon>Pteriidae</taxon>
        <taxon>Pinctada</taxon>
    </lineage>
</organism>
<evidence type="ECO:0000259" key="8">
    <source>
        <dbReference type="Pfam" id="PF06916"/>
    </source>
</evidence>
<feature type="region of interest" description="Disordered" evidence="6">
    <location>
        <begin position="48"/>
        <end position="76"/>
    </location>
</feature>
<keyword evidence="2 7" id="KW-0812">Transmembrane</keyword>
<dbReference type="GO" id="GO:0005739">
    <property type="term" value="C:mitochondrion"/>
    <property type="evidence" value="ECO:0007669"/>
    <property type="project" value="TreeGrafter"/>
</dbReference>
<evidence type="ECO:0000256" key="4">
    <source>
        <dbReference type="ARBA" id="ARBA00023054"/>
    </source>
</evidence>
<feature type="transmembrane region" description="Helical" evidence="7">
    <location>
        <begin position="94"/>
        <end position="115"/>
    </location>
</feature>
<feature type="region of interest" description="Disordered" evidence="6">
    <location>
        <begin position="1"/>
        <end position="24"/>
    </location>
</feature>
<feature type="compositionally biased region" description="Basic and acidic residues" evidence="6">
    <location>
        <begin position="56"/>
        <end position="76"/>
    </location>
</feature>
<dbReference type="AlphaFoldDB" id="A0AA89BSW2"/>
<gene>
    <name evidence="9" type="ORF">FSP39_015197</name>
</gene>
<dbReference type="Proteomes" id="UP001186944">
    <property type="component" value="Unassembled WGS sequence"/>
</dbReference>
<evidence type="ECO:0000256" key="2">
    <source>
        <dbReference type="ARBA" id="ARBA00022692"/>
    </source>
</evidence>
<evidence type="ECO:0000256" key="7">
    <source>
        <dbReference type="SAM" id="Phobius"/>
    </source>
</evidence>
<proteinExistence type="predicted"/>
<protein>
    <recommendedName>
        <fullName evidence="8">DUF1279 domain-containing protein</fullName>
    </recommendedName>
</protein>
<dbReference type="EMBL" id="VSWD01000012">
    <property type="protein sequence ID" value="KAK3086206.1"/>
    <property type="molecule type" value="Genomic_DNA"/>
</dbReference>
<evidence type="ECO:0000313" key="10">
    <source>
        <dbReference type="Proteomes" id="UP001186944"/>
    </source>
</evidence>
<keyword evidence="5 7" id="KW-0472">Membrane</keyword>
<reference evidence="9" key="1">
    <citation type="submission" date="2019-08" db="EMBL/GenBank/DDBJ databases">
        <title>The improved chromosome-level genome for the pearl oyster Pinctada fucata martensii using PacBio sequencing and Hi-C.</title>
        <authorList>
            <person name="Zheng Z."/>
        </authorList>
    </citation>
    <scope>NUCLEOTIDE SEQUENCE</scope>
    <source>
        <strain evidence="9">ZZ-2019</strain>
        <tissue evidence="9">Adductor muscle</tissue>
    </source>
</reference>
<dbReference type="PANTHER" id="PTHR21377:SF1">
    <property type="entry name" value="PROTEIN FAM210A"/>
    <property type="match status" value="1"/>
</dbReference>
<evidence type="ECO:0000313" key="9">
    <source>
        <dbReference type="EMBL" id="KAK3086206.1"/>
    </source>
</evidence>